<dbReference type="PRINTS" id="PR00051">
    <property type="entry name" value="DNAA"/>
</dbReference>
<evidence type="ECO:0000259" key="13">
    <source>
        <dbReference type="SMART" id="SM00760"/>
    </source>
</evidence>
<feature type="binding site" evidence="8">
    <location>
        <position position="169"/>
    </location>
    <ligand>
        <name>ATP</name>
        <dbReference type="ChEBI" id="CHEBI:30616"/>
    </ligand>
</feature>
<dbReference type="GO" id="GO:0006275">
    <property type="term" value="P:regulation of DNA replication"/>
    <property type="evidence" value="ECO:0007669"/>
    <property type="project" value="UniProtKB-UniRule"/>
</dbReference>
<dbReference type="SMART" id="SM00760">
    <property type="entry name" value="Bac_DnaA_C"/>
    <property type="match status" value="1"/>
</dbReference>
<dbReference type="Proteomes" id="UP000231154">
    <property type="component" value="Unassembled WGS sequence"/>
</dbReference>
<evidence type="ECO:0000259" key="12">
    <source>
        <dbReference type="SMART" id="SM00382"/>
    </source>
</evidence>
<keyword evidence="3 8" id="KW-0235">DNA replication</keyword>
<feature type="binding site" evidence="8">
    <location>
        <position position="167"/>
    </location>
    <ligand>
        <name>ATP</name>
        <dbReference type="ChEBI" id="CHEBI:30616"/>
    </ligand>
</feature>
<dbReference type="Gene3D" id="3.30.300.180">
    <property type="match status" value="1"/>
</dbReference>
<dbReference type="GO" id="GO:0006270">
    <property type="term" value="P:DNA replication initiation"/>
    <property type="evidence" value="ECO:0007669"/>
    <property type="project" value="UniProtKB-UniRule"/>
</dbReference>
<evidence type="ECO:0000256" key="8">
    <source>
        <dbReference type="HAMAP-Rule" id="MF_00377"/>
    </source>
</evidence>
<dbReference type="CDD" id="cd06571">
    <property type="entry name" value="Bac_DnaA_C"/>
    <property type="match status" value="1"/>
</dbReference>
<dbReference type="NCBIfam" id="TIGR00362">
    <property type="entry name" value="DnaA"/>
    <property type="match status" value="1"/>
</dbReference>
<dbReference type="HAMAP" id="MF_00377">
    <property type="entry name" value="DnaA_bact"/>
    <property type="match status" value="1"/>
</dbReference>
<comment type="caution">
    <text evidence="14">The sequence shown here is derived from an EMBL/GenBank/DDBJ whole genome shotgun (WGS) entry which is preliminary data.</text>
</comment>
<dbReference type="InterPro" id="IPR038454">
    <property type="entry name" value="DnaA_N_sf"/>
</dbReference>
<comment type="domain">
    <text evidence="8">Domain I is involved in oligomerization and binding regulators, domain II is flexibile and of varying length in different bacteria, domain III forms the AAA+ region, while domain IV binds dsDNA.</text>
</comment>
<dbReference type="InterPro" id="IPR010921">
    <property type="entry name" value="Trp_repressor/repl_initiator"/>
</dbReference>
<feature type="region of interest" description="Domain I, interacts with DnaA modulators" evidence="8">
    <location>
        <begin position="1"/>
        <end position="97"/>
    </location>
</feature>
<feature type="binding site" evidence="8">
    <location>
        <position position="171"/>
    </location>
    <ligand>
        <name>ATP</name>
        <dbReference type="ChEBI" id="CHEBI:30616"/>
    </ligand>
</feature>
<dbReference type="SUPFAM" id="SSF48295">
    <property type="entry name" value="TrpR-like"/>
    <property type="match status" value="1"/>
</dbReference>
<comment type="subcellular location">
    <subcellularLocation>
        <location evidence="8">Cytoplasm</location>
    </subcellularLocation>
</comment>
<dbReference type="InterPro" id="IPR001957">
    <property type="entry name" value="Chromosome_initiator_DnaA"/>
</dbReference>
<evidence type="ECO:0000256" key="5">
    <source>
        <dbReference type="ARBA" id="ARBA00022840"/>
    </source>
</evidence>
<feature type="region of interest" description="Domain III, AAA+ region" evidence="8">
    <location>
        <begin position="123"/>
        <end position="339"/>
    </location>
</feature>
<dbReference type="GO" id="GO:0005524">
    <property type="term" value="F:ATP binding"/>
    <property type="evidence" value="ECO:0007669"/>
    <property type="project" value="UniProtKB-UniRule"/>
</dbReference>
<dbReference type="SMART" id="SM00382">
    <property type="entry name" value="AAA"/>
    <property type="match status" value="1"/>
</dbReference>
<dbReference type="SUPFAM" id="SSF52540">
    <property type="entry name" value="P-loop containing nucleoside triphosphate hydrolases"/>
    <property type="match status" value="1"/>
</dbReference>
<dbReference type="GO" id="GO:0005737">
    <property type="term" value="C:cytoplasm"/>
    <property type="evidence" value="ECO:0007669"/>
    <property type="project" value="UniProtKB-SubCell"/>
</dbReference>
<evidence type="ECO:0000256" key="11">
    <source>
        <dbReference type="RuleBase" id="RU004227"/>
    </source>
</evidence>
<comment type="caution">
    <text evidence="8">Lacks conserved residue(s) required for the propagation of feature annotation.</text>
</comment>
<evidence type="ECO:0000256" key="4">
    <source>
        <dbReference type="ARBA" id="ARBA00022741"/>
    </source>
</evidence>
<evidence type="ECO:0000313" key="15">
    <source>
        <dbReference type="Proteomes" id="UP000231154"/>
    </source>
</evidence>
<dbReference type="PROSITE" id="PS01008">
    <property type="entry name" value="DNAA"/>
    <property type="match status" value="1"/>
</dbReference>
<dbReference type="InterPro" id="IPR013317">
    <property type="entry name" value="DnaA_dom"/>
</dbReference>
<evidence type="ECO:0000256" key="3">
    <source>
        <dbReference type="ARBA" id="ARBA00022705"/>
    </source>
</evidence>
<feature type="region of interest" description="Domain IV, binds dsDNA" evidence="8">
    <location>
        <begin position="340"/>
        <end position="461"/>
    </location>
</feature>
<dbReference type="InterPro" id="IPR013159">
    <property type="entry name" value="DnaA_C"/>
</dbReference>
<dbReference type="Pfam" id="PF00308">
    <property type="entry name" value="Bac_DnaA"/>
    <property type="match status" value="1"/>
</dbReference>
<feature type="domain" description="AAA+ ATPase" evidence="12">
    <location>
        <begin position="156"/>
        <end position="279"/>
    </location>
</feature>
<dbReference type="Gene3D" id="1.10.8.60">
    <property type="match status" value="1"/>
</dbReference>
<keyword evidence="5 8" id="KW-0067">ATP-binding</keyword>
<dbReference type="GO" id="GO:0003688">
    <property type="term" value="F:DNA replication origin binding"/>
    <property type="evidence" value="ECO:0007669"/>
    <property type="project" value="UniProtKB-UniRule"/>
</dbReference>
<organism evidence="14 15">
    <name type="scientific">Candidatus Berkelbacteria bacterium CG11_big_fil_rev_8_21_14_0_20_42_15</name>
    <dbReference type="NCBI Taxonomy" id="1974517"/>
    <lineage>
        <taxon>Bacteria</taxon>
        <taxon>Candidatus Berkelbacteria</taxon>
    </lineage>
</organism>
<dbReference type="AlphaFoldDB" id="A0A2H0Q0A4"/>
<dbReference type="PANTHER" id="PTHR30050">
    <property type="entry name" value="CHROMOSOMAL REPLICATION INITIATOR PROTEIN DNAA"/>
    <property type="match status" value="1"/>
</dbReference>
<feature type="binding site" evidence="8">
    <location>
        <position position="170"/>
    </location>
    <ligand>
        <name>ATP</name>
        <dbReference type="ChEBI" id="CHEBI:30616"/>
    </ligand>
</feature>
<dbReference type="InterPro" id="IPR027417">
    <property type="entry name" value="P-loop_NTPase"/>
</dbReference>
<evidence type="ECO:0000256" key="1">
    <source>
        <dbReference type="ARBA" id="ARBA00006583"/>
    </source>
</evidence>
<accession>A0A2H0Q0A4</accession>
<dbReference type="EMBL" id="PCXF01000034">
    <property type="protein sequence ID" value="PIR27374.1"/>
    <property type="molecule type" value="Genomic_DNA"/>
</dbReference>
<evidence type="ECO:0000256" key="10">
    <source>
        <dbReference type="RuleBase" id="RU000577"/>
    </source>
</evidence>
<dbReference type="InterPro" id="IPR003593">
    <property type="entry name" value="AAA+_ATPase"/>
</dbReference>
<dbReference type="Gene3D" id="1.10.1750.10">
    <property type="match status" value="1"/>
</dbReference>
<protein>
    <recommendedName>
        <fullName evidence="8 9">Chromosomal replication initiator protein DnaA</fullName>
    </recommendedName>
</protein>
<evidence type="ECO:0000256" key="2">
    <source>
        <dbReference type="ARBA" id="ARBA00022490"/>
    </source>
</evidence>
<dbReference type="FunFam" id="3.40.50.300:FF:000668">
    <property type="entry name" value="Chromosomal replication initiator protein DnaA"/>
    <property type="match status" value="1"/>
</dbReference>
<evidence type="ECO:0000256" key="9">
    <source>
        <dbReference type="NCBIfam" id="TIGR00362"/>
    </source>
</evidence>
<comment type="subunit">
    <text evidence="8">Oligomerizes as a right-handed, spiral filament on DNA at oriC.</text>
</comment>
<dbReference type="GO" id="GO:0005886">
    <property type="term" value="C:plasma membrane"/>
    <property type="evidence" value="ECO:0007669"/>
    <property type="project" value="TreeGrafter"/>
</dbReference>
<evidence type="ECO:0000256" key="7">
    <source>
        <dbReference type="ARBA" id="ARBA00023125"/>
    </source>
</evidence>
<keyword evidence="4 8" id="KW-0547">Nucleotide-binding</keyword>
<name>A0A2H0Q0A4_9BACT</name>
<dbReference type="Pfam" id="PF08299">
    <property type="entry name" value="Bac_DnaA_C"/>
    <property type="match status" value="1"/>
</dbReference>
<dbReference type="Gene3D" id="3.40.50.300">
    <property type="entry name" value="P-loop containing nucleotide triphosphate hydrolases"/>
    <property type="match status" value="1"/>
</dbReference>
<sequence>MPEDYEKIWSTALGELEVVLSKANFTTWFRDTFIYDYKKGVFTVGVPTFFIEDWLKKKYIKEIKNALQKQTKEQIEDIKFKVASPPKKTKELVDKSEVIHTPVDNSKSFPQVERVVDKPRNDTLNERYVFENFVVGTENQLAHAAAKSVADKPGKAYNPLYVYGDSGLGKTHLLQAIGHKILIKNPKIKVLYVSCETFTNDFIEAVRGGKAKEFKNRYRNVDVLLVDDIQFLGAKEQTQEEFFHTFNHLHQKNKQVVMTSDRAPKEIKGLEKRLQTRFEWGMVADIQTPGYETRCAILQSKCAEKGRVIDRDVVSFIAENIESNIRELEGALIKLFAYCDLAETTPSLAVTEKILSEIISRNQRRQVVSVEKVLKSIQKFYHIPIEDLVSRKRNKEVIKPRHVAMYILKNVVGLSYPEIGRELGGKDHTTIIHGCKAITKGISASRQLKDEIELLKESIFE</sequence>
<dbReference type="InterPro" id="IPR024633">
    <property type="entry name" value="DnaA_N_dom"/>
</dbReference>
<comment type="similarity">
    <text evidence="1 8 11">Belongs to the DnaA family.</text>
</comment>
<dbReference type="PANTHER" id="PTHR30050:SF2">
    <property type="entry name" value="CHROMOSOMAL REPLICATION INITIATOR PROTEIN DNAA"/>
    <property type="match status" value="1"/>
</dbReference>
<keyword evidence="6 8" id="KW-0446">Lipid-binding</keyword>
<dbReference type="GO" id="GO:0008289">
    <property type="term" value="F:lipid binding"/>
    <property type="evidence" value="ECO:0007669"/>
    <property type="project" value="UniProtKB-KW"/>
</dbReference>
<dbReference type="Pfam" id="PF11638">
    <property type="entry name" value="DnaA_N"/>
    <property type="match status" value="1"/>
</dbReference>
<keyword evidence="2 8" id="KW-0963">Cytoplasm</keyword>
<keyword evidence="7 8" id="KW-0238">DNA-binding</keyword>
<dbReference type="CDD" id="cd00009">
    <property type="entry name" value="AAA"/>
    <property type="match status" value="1"/>
</dbReference>
<evidence type="ECO:0000313" key="14">
    <source>
        <dbReference type="EMBL" id="PIR27374.1"/>
    </source>
</evidence>
<gene>
    <name evidence="8" type="primary">dnaA</name>
    <name evidence="14" type="ORF">COV40_01205</name>
</gene>
<dbReference type="InterPro" id="IPR020591">
    <property type="entry name" value="Chromosome_initiator_DnaA-like"/>
</dbReference>
<reference evidence="14 15" key="1">
    <citation type="submission" date="2017-09" db="EMBL/GenBank/DDBJ databases">
        <title>Depth-based differentiation of microbial function through sediment-hosted aquifers and enrichment of novel symbionts in the deep terrestrial subsurface.</title>
        <authorList>
            <person name="Probst A.J."/>
            <person name="Ladd B."/>
            <person name="Jarett J.K."/>
            <person name="Geller-Mcgrath D.E."/>
            <person name="Sieber C.M."/>
            <person name="Emerson J.B."/>
            <person name="Anantharaman K."/>
            <person name="Thomas B.C."/>
            <person name="Malmstrom R."/>
            <person name="Stieglmeier M."/>
            <person name="Klingl A."/>
            <person name="Woyke T."/>
            <person name="Ryan C.M."/>
            <person name="Banfield J.F."/>
        </authorList>
    </citation>
    <scope>NUCLEOTIDE SEQUENCE [LARGE SCALE GENOMIC DNA]</scope>
    <source>
        <strain evidence="14">CG11_big_fil_rev_8_21_14_0_20_42_15</strain>
    </source>
</reference>
<dbReference type="InterPro" id="IPR018312">
    <property type="entry name" value="Chromosome_initiator_DnaA_CS"/>
</dbReference>
<comment type="function">
    <text evidence="8 10">Plays an essential role in the initiation and regulation of chromosomal replication. ATP-DnaA binds to the origin of replication (oriC) to initiate formation of the DNA replication initiation complex once per cell cycle. Binds the DnaA box (a 9 base pair repeat at the origin) and separates the double-stranded (ds)DNA. Forms a right-handed helical filament on oriC DNA; dsDNA binds to the exterior of the filament while single-stranded (ss)DNA is stabiized in the filament's interior. The ATP-DnaA-oriC complex binds and stabilizes one strand of the AT-rich DNA unwinding element (DUE), permitting loading of DNA polymerase. After initiation quickly degrades to an ADP-DnaA complex that is not apt for DNA replication. Binds acidic phospholipids.</text>
</comment>
<proteinExistence type="inferred from homology"/>
<feature type="domain" description="Chromosomal replication initiator DnaA C-terminal" evidence="13">
    <location>
        <begin position="369"/>
        <end position="438"/>
    </location>
</feature>
<evidence type="ECO:0000256" key="6">
    <source>
        <dbReference type="ARBA" id="ARBA00023121"/>
    </source>
</evidence>